<dbReference type="InterPro" id="IPR047795">
    <property type="entry name" value="Put_SteA-like"/>
</dbReference>
<gene>
    <name evidence="7" type="ORF">D3M95_10870</name>
</gene>
<dbReference type="NCBIfam" id="NF040608">
    <property type="entry name" value="division_SteA"/>
    <property type="match status" value="1"/>
</dbReference>
<keyword evidence="2" id="KW-0547">Nucleotide-binding</keyword>
<keyword evidence="8" id="KW-1185">Reference proteome</keyword>
<protein>
    <submittedName>
        <fullName evidence="7">Thiamine pyrophosphokinase</fullName>
    </submittedName>
</protein>
<organism evidence="7 8">
    <name type="scientific">Corynebacterium falsenii</name>
    <dbReference type="NCBI Taxonomy" id="108486"/>
    <lineage>
        <taxon>Bacteria</taxon>
        <taxon>Bacillati</taxon>
        <taxon>Actinomycetota</taxon>
        <taxon>Actinomycetes</taxon>
        <taxon>Mycobacteriales</taxon>
        <taxon>Corynebacteriaceae</taxon>
        <taxon>Corynebacterium</taxon>
    </lineage>
</organism>
<dbReference type="OrthoDB" id="5169996at2"/>
<dbReference type="InterPro" id="IPR036759">
    <property type="entry name" value="TPK_catalytic_sf"/>
</dbReference>
<feature type="transmembrane region" description="Helical" evidence="5">
    <location>
        <begin position="349"/>
        <end position="369"/>
    </location>
</feature>
<dbReference type="STRING" id="1451189.CFAL_04975"/>
<keyword evidence="5" id="KW-1133">Transmembrane helix</keyword>
<reference evidence="7 8" key="1">
    <citation type="submission" date="2018-09" db="EMBL/GenBank/DDBJ databases">
        <title>Optimization and identification of Corynebacterium falsenii FN1-14 from fish paste.</title>
        <authorList>
            <person name="Daroonpunt R."/>
            <person name="Tanasupawat S."/>
        </authorList>
    </citation>
    <scope>NUCLEOTIDE SEQUENCE [LARGE SCALE GENOMIC DNA]</scope>
    <source>
        <strain evidence="7 8">FN1-14</strain>
    </source>
</reference>
<evidence type="ECO:0000313" key="8">
    <source>
        <dbReference type="Proteomes" id="UP000285278"/>
    </source>
</evidence>
<evidence type="ECO:0000256" key="1">
    <source>
        <dbReference type="ARBA" id="ARBA00022679"/>
    </source>
</evidence>
<dbReference type="GO" id="GO:0009229">
    <property type="term" value="P:thiamine diphosphate biosynthetic process"/>
    <property type="evidence" value="ECO:0007669"/>
    <property type="project" value="InterPro"/>
</dbReference>
<dbReference type="InterPro" id="IPR022215">
    <property type="entry name" value="SteA-like_C"/>
</dbReference>
<comment type="caution">
    <text evidence="7">The sequence shown here is derived from an EMBL/GenBank/DDBJ whole genome shotgun (WGS) entry which is preliminary data.</text>
</comment>
<proteinExistence type="predicted"/>
<sequence>MGAMIFSRSDLPGLHGATRDLTGPKGFHKAKMSSGDIVIIEQEDISRAVAQRLIDAKVGAVVNTRPFTSGKVPNFGPQMMLDSGIVLVENADDTVVKRLKNGKKGRLDNGQVYYGERSIGGGELLDMDTAMDRFEEAREALGDHMEALSGNMSEFVRSEAPLLIDGLGIPEVDVDMDDRKVLVVSPDPQIREKLKDLRYFIREYDPIIIAVGTAADDVLDDGHKPQVIIGDPERISSNALRSGATVILPAEPDGHAVGLERIQDLGVGAMTFPAATQDPTDLAILLANYHGASMIVNLGHPVDLGYVFNESEGQDTPSALMSRLRVGPRFVDSTAVAELYRVSKSGGGWLWALVGILVAIAVIIAIAGFTGDGDFVQNLIDSWNSLAISFQNLFGGNG</sequence>
<dbReference type="Pfam" id="PF12555">
    <property type="entry name" value="SteA-like_C"/>
    <property type="match status" value="1"/>
</dbReference>
<name>A0A418Q4L6_9CORY</name>
<keyword evidence="4" id="KW-0067">ATP-binding</keyword>
<evidence type="ECO:0000256" key="2">
    <source>
        <dbReference type="ARBA" id="ARBA00022741"/>
    </source>
</evidence>
<keyword evidence="1" id="KW-0808">Transferase</keyword>
<evidence type="ECO:0000313" key="7">
    <source>
        <dbReference type="EMBL" id="RIX33244.1"/>
    </source>
</evidence>
<keyword evidence="5" id="KW-0812">Transmembrane</keyword>
<evidence type="ECO:0000256" key="4">
    <source>
        <dbReference type="ARBA" id="ARBA00022840"/>
    </source>
</evidence>
<feature type="domain" description="SteA-like C-terminal" evidence="6">
    <location>
        <begin position="335"/>
        <end position="387"/>
    </location>
</feature>
<dbReference type="EMBL" id="QXJK01000019">
    <property type="protein sequence ID" value="RIX33244.1"/>
    <property type="molecule type" value="Genomic_DNA"/>
</dbReference>
<dbReference type="GO" id="GO:0005524">
    <property type="term" value="F:ATP binding"/>
    <property type="evidence" value="ECO:0007669"/>
    <property type="project" value="UniProtKB-KW"/>
</dbReference>
<evidence type="ECO:0000259" key="6">
    <source>
        <dbReference type="Pfam" id="PF12555"/>
    </source>
</evidence>
<evidence type="ECO:0000256" key="3">
    <source>
        <dbReference type="ARBA" id="ARBA00022777"/>
    </source>
</evidence>
<dbReference type="SUPFAM" id="SSF63999">
    <property type="entry name" value="Thiamin pyrophosphokinase, catalytic domain"/>
    <property type="match status" value="1"/>
</dbReference>
<dbReference type="Proteomes" id="UP000285278">
    <property type="component" value="Unassembled WGS sequence"/>
</dbReference>
<dbReference type="AlphaFoldDB" id="A0A418Q4L6"/>
<dbReference type="GO" id="GO:0004788">
    <property type="term" value="F:thiamine diphosphokinase activity"/>
    <property type="evidence" value="ECO:0007669"/>
    <property type="project" value="InterPro"/>
</dbReference>
<keyword evidence="3 7" id="KW-0418">Kinase</keyword>
<keyword evidence="5" id="KW-0472">Membrane</keyword>
<evidence type="ECO:0000256" key="5">
    <source>
        <dbReference type="SAM" id="Phobius"/>
    </source>
</evidence>
<dbReference type="GO" id="GO:0016301">
    <property type="term" value="F:kinase activity"/>
    <property type="evidence" value="ECO:0007669"/>
    <property type="project" value="UniProtKB-KW"/>
</dbReference>
<accession>A0A418Q4L6</accession>